<organism evidence="1">
    <name type="scientific">marine sediment metagenome</name>
    <dbReference type="NCBI Taxonomy" id="412755"/>
    <lineage>
        <taxon>unclassified sequences</taxon>
        <taxon>metagenomes</taxon>
        <taxon>ecological metagenomes</taxon>
    </lineage>
</organism>
<comment type="caution">
    <text evidence="1">The sequence shown here is derived from an EMBL/GenBank/DDBJ whole genome shotgun (WGS) entry which is preliminary data.</text>
</comment>
<evidence type="ECO:0000313" key="1">
    <source>
        <dbReference type="EMBL" id="GAJ18063.1"/>
    </source>
</evidence>
<reference evidence="1" key="1">
    <citation type="journal article" date="2014" name="Front. Microbiol.">
        <title>High frequency of phylogenetically diverse reductive dehalogenase-homologous genes in deep subseafloor sedimentary metagenomes.</title>
        <authorList>
            <person name="Kawai M."/>
            <person name="Futagami T."/>
            <person name="Toyoda A."/>
            <person name="Takaki Y."/>
            <person name="Nishi S."/>
            <person name="Hori S."/>
            <person name="Arai W."/>
            <person name="Tsubouchi T."/>
            <person name="Morono Y."/>
            <person name="Uchiyama I."/>
            <person name="Ito T."/>
            <person name="Fujiyama A."/>
            <person name="Inagaki F."/>
            <person name="Takami H."/>
        </authorList>
    </citation>
    <scope>NUCLEOTIDE SEQUENCE</scope>
    <source>
        <strain evidence="1">Expedition CK06-06</strain>
    </source>
</reference>
<name>X1UKS6_9ZZZZ</name>
<accession>X1UKS6</accession>
<dbReference type="AlphaFoldDB" id="X1UKS6"/>
<dbReference type="EMBL" id="BARW01041787">
    <property type="protein sequence ID" value="GAJ18063.1"/>
    <property type="molecule type" value="Genomic_DNA"/>
</dbReference>
<proteinExistence type="predicted"/>
<sequence>ERLGRLSDEERKEYSPWAEGKFARLVEAV</sequence>
<gene>
    <name evidence="1" type="ORF">S12H4_62351</name>
</gene>
<feature type="non-terminal residue" evidence="1">
    <location>
        <position position="1"/>
    </location>
</feature>
<protein>
    <submittedName>
        <fullName evidence="1">Uncharacterized protein</fullName>
    </submittedName>
</protein>